<dbReference type="PANTHER" id="PTHR11060:SF0">
    <property type="entry name" value="PROTEIN MEMO1"/>
    <property type="match status" value="1"/>
</dbReference>
<dbReference type="AlphaFoldDB" id="G0R0G6"/>
<dbReference type="InParanoid" id="G0R0G6"/>
<comment type="similarity">
    <text evidence="1">Belongs to the MEMO1 family.</text>
</comment>
<evidence type="ECO:0000313" key="2">
    <source>
        <dbReference type="EMBL" id="EGR29045.1"/>
    </source>
</evidence>
<reference evidence="2 3" key="1">
    <citation type="submission" date="2011-07" db="EMBL/GenBank/DDBJ databases">
        <authorList>
            <person name="Coyne R."/>
            <person name="Brami D."/>
            <person name="Johnson J."/>
            <person name="Hostetler J."/>
            <person name="Hannick L."/>
            <person name="Clark T."/>
            <person name="Cassidy-Hanley D."/>
            <person name="Inman J."/>
        </authorList>
    </citation>
    <scope>NUCLEOTIDE SEQUENCE [LARGE SCALE GENOMIC DNA]</scope>
    <source>
        <strain evidence="2 3">G5</strain>
    </source>
</reference>
<proteinExistence type="inferred from homology"/>
<dbReference type="Pfam" id="PF01875">
    <property type="entry name" value="Memo"/>
    <property type="match status" value="1"/>
</dbReference>
<organism evidence="2 3">
    <name type="scientific">Ichthyophthirius multifiliis</name>
    <name type="common">White spot disease agent</name>
    <name type="synonym">Ich</name>
    <dbReference type="NCBI Taxonomy" id="5932"/>
    <lineage>
        <taxon>Eukaryota</taxon>
        <taxon>Sar</taxon>
        <taxon>Alveolata</taxon>
        <taxon>Ciliophora</taxon>
        <taxon>Intramacronucleata</taxon>
        <taxon>Oligohymenophorea</taxon>
        <taxon>Hymenostomatida</taxon>
        <taxon>Ophryoglenina</taxon>
        <taxon>Ichthyophthirius</taxon>
    </lineage>
</organism>
<keyword evidence="3" id="KW-1185">Reference proteome</keyword>
<dbReference type="InterPro" id="IPR002737">
    <property type="entry name" value="MEMO1_fam"/>
</dbReference>
<dbReference type="OMA" id="IIAHAGY"/>
<gene>
    <name evidence="2" type="ORF">IMG5_164580</name>
</gene>
<accession>G0R0G6</accession>
<dbReference type="Gene3D" id="3.40.830.10">
    <property type="entry name" value="LigB-like"/>
    <property type="match status" value="1"/>
</dbReference>
<dbReference type="Proteomes" id="UP000008983">
    <property type="component" value="Unassembled WGS sequence"/>
</dbReference>
<dbReference type="CDD" id="cd07361">
    <property type="entry name" value="MEMO_like"/>
    <property type="match status" value="1"/>
</dbReference>
<dbReference type="STRING" id="857967.G0R0G6"/>
<dbReference type="OrthoDB" id="417112at2759"/>
<sequence length="230" mass="26847">MLEIELQGYLDKVNLNVQNIQKLKALISPHTGLKYCGAVQAYSYKYINPQNIQRIFLLGPSHRIFIQGCGLSSMDFFETPFGNIEIDVEIINELYKNQKDYFVKLDQETEQNEHSLELQLPMLKKQMGDKQFILIPIMVGQTNQELDVQYGKIFSKYFDDDSTLFIISSDFCHWGQIEFQNYLNSTKNTICGRRGINILLNNNIKDNLEQQIYELIENLIYLLCVKQKSH</sequence>
<evidence type="ECO:0000313" key="3">
    <source>
        <dbReference type="Proteomes" id="UP000008983"/>
    </source>
</evidence>
<dbReference type="PANTHER" id="PTHR11060">
    <property type="entry name" value="PROTEIN MEMO1"/>
    <property type="match status" value="1"/>
</dbReference>
<dbReference type="NCBIfam" id="TIGR04336">
    <property type="entry name" value="AmmeMemoSam_B"/>
    <property type="match status" value="1"/>
</dbReference>
<dbReference type="EMBL" id="GL984193">
    <property type="protein sequence ID" value="EGR29045.1"/>
    <property type="molecule type" value="Genomic_DNA"/>
</dbReference>
<dbReference type="RefSeq" id="XP_004030281.1">
    <property type="nucleotide sequence ID" value="XM_004030233.1"/>
</dbReference>
<protein>
    <submittedName>
        <fullName evidence="2">Mediator of cell motility 1, putative</fullName>
    </submittedName>
</protein>
<dbReference type="GeneID" id="14905139"/>
<name>G0R0G6_ICHMU</name>
<dbReference type="eggNOG" id="KOG3086">
    <property type="taxonomic scope" value="Eukaryota"/>
</dbReference>
<evidence type="ECO:0000256" key="1">
    <source>
        <dbReference type="ARBA" id="ARBA00006315"/>
    </source>
</evidence>